<sequence length="91" mass="10188">MNAVTFETVVTVEHQLHLPEELPVGCRLRVTVEPIGNSDQDNRGQTFSPQSELGQTLLAIRQRAIAKGMRLQTVDEILDEIHHDRAETGDD</sequence>
<organism evidence="1 2">
    <name type="scientific">Candidatus Methylumidiphilus alinenensis</name>
    <dbReference type="NCBI Taxonomy" id="2202197"/>
    <lineage>
        <taxon>Bacteria</taxon>
        <taxon>Pseudomonadati</taxon>
        <taxon>Pseudomonadota</taxon>
        <taxon>Gammaproteobacteria</taxon>
        <taxon>Methylococcales</taxon>
        <taxon>Candidatus Methylumidiphilus</taxon>
    </lineage>
</organism>
<proteinExistence type="predicted"/>
<protein>
    <submittedName>
        <fullName evidence="1">Uncharacterized protein</fullName>
    </submittedName>
</protein>
<name>A0A2W4RCU1_9GAMM</name>
<dbReference type="EMBL" id="QJPH01000249">
    <property type="protein sequence ID" value="PZN81875.1"/>
    <property type="molecule type" value="Genomic_DNA"/>
</dbReference>
<evidence type="ECO:0000313" key="2">
    <source>
        <dbReference type="Proteomes" id="UP000249396"/>
    </source>
</evidence>
<accession>A0A2W4RCU1</accession>
<evidence type="ECO:0000313" key="1">
    <source>
        <dbReference type="EMBL" id="PZN81875.1"/>
    </source>
</evidence>
<dbReference type="Proteomes" id="UP000249396">
    <property type="component" value="Unassembled WGS sequence"/>
</dbReference>
<reference evidence="1 2" key="1">
    <citation type="journal article" date="2018" name="Aquat. Microb. Ecol.">
        <title>Gammaproteobacterial methanotrophs dominate.</title>
        <authorList>
            <person name="Rissanen A.J."/>
            <person name="Saarenheimo J."/>
            <person name="Tiirola M."/>
            <person name="Peura S."/>
            <person name="Aalto S.L."/>
            <person name="Karvinen A."/>
            <person name="Nykanen H."/>
        </authorList>
    </citation>
    <scope>NUCLEOTIDE SEQUENCE [LARGE SCALE GENOMIC DNA]</scope>
    <source>
        <strain evidence="1">AMbin10</strain>
    </source>
</reference>
<comment type="caution">
    <text evidence="1">The sequence shown here is derived from an EMBL/GenBank/DDBJ whole genome shotgun (WGS) entry which is preliminary data.</text>
</comment>
<dbReference type="AlphaFoldDB" id="A0A2W4RCU1"/>
<gene>
    <name evidence="1" type="ORF">DM484_07440</name>
</gene>